<name>A0A6M1LHL0_9PROT</name>
<comment type="caution">
    <text evidence="11">The sequence shown here is derived from an EMBL/GenBank/DDBJ whole genome shotgun (WGS) entry which is preliminary data.</text>
</comment>
<dbReference type="InterPro" id="IPR050366">
    <property type="entry name" value="BP-dependent_transpt_permease"/>
</dbReference>
<dbReference type="GO" id="GO:0015833">
    <property type="term" value="P:peptide transport"/>
    <property type="evidence" value="ECO:0007669"/>
    <property type="project" value="UniProtKB-KW"/>
</dbReference>
<dbReference type="SUPFAM" id="SSF161098">
    <property type="entry name" value="MetI-like"/>
    <property type="match status" value="1"/>
</dbReference>
<proteinExistence type="inferred from homology"/>
<keyword evidence="3" id="KW-1003">Cell membrane</keyword>
<feature type="transmembrane region" description="Helical" evidence="9">
    <location>
        <begin position="259"/>
        <end position="279"/>
    </location>
</feature>
<feature type="domain" description="ABC transmembrane type-1" evidence="10">
    <location>
        <begin position="90"/>
        <end position="279"/>
    </location>
</feature>
<reference evidence="11 12" key="2">
    <citation type="submission" date="2020-03" db="EMBL/GenBank/DDBJ databases">
        <title>Roseomonas stagni sp. nov., isolated from pond water in Japan.</title>
        <authorList>
            <person name="Furuhata K."/>
            <person name="Miyamoto H."/>
            <person name="Goto K."/>
        </authorList>
    </citation>
    <scope>NUCLEOTIDE SEQUENCE [LARGE SCALE GENOMIC DNA]</scope>
    <source>
        <strain evidence="11 12">PeD5</strain>
    </source>
</reference>
<comment type="similarity">
    <text evidence="9">Belongs to the binding-protein-dependent transport system permease family.</text>
</comment>
<feature type="transmembrane region" description="Helical" evidence="9">
    <location>
        <begin position="92"/>
        <end position="120"/>
    </location>
</feature>
<dbReference type="RefSeq" id="WP_164693513.1">
    <property type="nucleotide sequence ID" value="NZ_JAAIKB010000002.1"/>
</dbReference>
<dbReference type="Pfam" id="PF12911">
    <property type="entry name" value="OppC_N"/>
    <property type="match status" value="1"/>
</dbReference>
<feature type="transmembrane region" description="Helical" evidence="9">
    <location>
        <begin position="199"/>
        <end position="220"/>
    </location>
</feature>
<evidence type="ECO:0000256" key="9">
    <source>
        <dbReference type="RuleBase" id="RU363032"/>
    </source>
</evidence>
<evidence type="ECO:0000256" key="1">
    <source>
        <dbReference type="ARBA" id="ARBA00004651"/>
    </source>
</evidence>
<evidence type="ECO:0000313" key="12">
    <source>
        <dbReference type="Proteomes" id="UP000475385"/>
    </source>
</evidence>
<reference evidence="11 12" key="1">
    <citation type="submission" date="2020-02" db="EMBL/GenBank/DDBJ databases">
        <authorList>
            <person name="Kim H.M."/>
            <person name="Jeon C.O."/>
        </authorList>
    </citation>
    <scope>NUCLEOTIDE SEQUENCE [LARGE SCALE GENOMIC DNA]</scope>
    <source>
        <strain evidence="11 12">PeD5</strain>
    </source>
</reference>
<keyword evidence="12" id="KW-1185">Reference proteome</keyword>
<feature type="transmembrane region" description="Helical" evidence="9">
    <location>
        <begin position="29"/>
        <end position="51"/>
    </location>
</feature>
<evidence type="ECO:0000256" key="3">
    <source>
        <dbReference type="ARBA" id="ARBA00022475"/>
    </source>
</evidence>
<keyword evidence="7 9" id="KW-1133">Transmembrane helix</keyword>
<dbReference type="GO" id="GO:0055085">
    <property type="term" value="P:transmembrane transport"/>
    <property type="evidence" value="ECO:0007669"/>
    <property type="project" value="InterPro"/>
</dbReference>
<comment type="subcellular location">
    <subcellularLocation>
        <location evidence="1 9">Cell membrane</location>
        <topology evidence="1 9">Multi-pass membrane protein</topology>
    </subcellularLocation>
</comment>
<evidence type="ECO:0000256" key="5">
    <source>
        <dbReference type="ARBA" id="ARBA00022856"/>
    </source>
</evidence>
<dbReference type="Gene3D" id="1.10.3720.10">
    <property type="entry name" value="MetI-like"/>
    <property type="match status" value="1"/>
</dbReference>
<keyword evidence="8 9" id="KW-0472">Membrane</keyword>
<dbReference type="PANTHER" id="PTHR43386:SF1">
    <property type="entry name" value="D,D-DIPEPTIDE TRANSPORT SYSTEM PERMEASE PROTEIN DDPC-RELATED"/>
    <property type="match status" value="1"/>
</dbReference>
<evidence type="ECO:0000313" key="11">
    <source>
        <dbReference type="EMBL" id="NGM19622.1"/>
    </source>
</evidence>
<protein>
    <submittedName>
        <fullName evidence="11">ABC transporter permease</fullName>
    </submittedName>
</protein>
<dbReference type="Proteomes" id="UP000475385">
    <property type="component" value="Unassembled WGS sequence"/>
</dbReference>
<keyword evidence="2 9" id="KW-0813">Transport</keyword>
<gene>
    <name evidence="11" type="ORF">G3576_06325</name>
</gene>
<dbReference type="GO" id="GO:0015031">
    <property type="term" value="P:protein transport"/>
    <property type="evidence" value="ECO:0007669"/>
    <property type="project" value="UniProtKB-KW"/>
</dbReference>
<keyword evidence="6" id="KW-0653">Protein transport</keyword>
<evidence type="ECO:0000256" key="8">
    <source>
        <dbReference type="ARBA" id="ARBA00023136"/>
    </source>
</evidence>
<keyword evidence="5" id="KW-0571">Peptide transport</keyword>
<dbReference type="InterPro" id="IPR025966">
    <property type="entry name" value="OppC_N"/>
</dbReference>
<dbReference type="PROSITE" id="PS50928">
    <property type="entry name" value="ABC_TM1"/>
    <property type="match status" value="1"/>
</dbReference>
<accession>A0A6M1LHL0</accession>
<keyword evidence="4 9" id="KW-0812">Transmembrane</keyword>
<dbReference type="CDD" id="cd06261">
    <property type="entry name" value="TM_PBP2"/>
    <property type="match status" value="1"/>
</dbReference>
<dbReference type="InterPro" id="IPR000515">
    <property type="entry name" value="MetI-like"/>
</dbReference>
<dbReference type="EMBL" id="JAAIKB010000002">
    <property type="protein sequence ID" value="NGM19622.1"/>
    <property type="molecule type" value="Genomic_DNA"/>
</dbReference>
<dbReference type="AlphaFoldDB" id="A0A6M1LHL0"/>
<evidence type="ECO:0000256" key="6">
    <source>
        <dbReference type="ARBA" id="ARBA00022927"/>
    </source>
</evidence>
<sequence>MSDTAAELVAPAAIPAWKRALGKARSNPTTLAGVLICLAIVLAAVFAPWLAPHDPAEQDIISRLQPPSADYWLGTDQFGRDILSRLMWGAQISLTVSLGAIAAAMVIGGAIGLVSGYIGGKFDLFVMQVMDVLLSFPSLILGLIVVALLGPDLVNLVVAIALTAIAPFARVARAPVLALKERAFVEAGRALGFSHTRILFRHILPNILSEVMVMGTLWLATAVRVEASLSFIGLGVKPPTPTWGGMTRDGFENILDAPWLAIFPGIAILLLVLGLNMVGDGLRDATDPKLRNE</sequence>
<dbReference type="PANTHER" id="PTHR43386">
    <property type="entry name" value="OLIGOPEPTIDE TRANSPORT SYSTEM PERMEASE PROTEIN APPC"/>
    <property type="match status" value="1"/>
</dbReference>
<dbReference type="InterPro" id="IPR035906">
    <property type="entry name" value="MetI-like_sf"/>
</dbReference>
<evidence type="ECO:0000259" key="10">
    <source>
        <dbReference type="PROSITE" id="PS50928"/>
    </source>
</evidence>
<evidence type="ECO:0000256" key="2">
    <source>
        <dbReference type="ARBA" id="ARBA00022448"/>
    </source>
</evidence>
<dbReference type="GO" id="GO:0005886">
    <property type="term" value="C:plasma membrane"/>
    <property type="evidence" value="ECO:0007669"/>
    <property type="project" value="UniProtKB-SubCell"/>
</dbReference>
<evidence type="ECO:0000256" key="7">
    <source>
        <dbReference type="ARBA" id="ARBA00022989"/>
    </source>
</evidence>
<feature type="transmembrane region" description="Helical" evidence="9">
    <location>
        <begin position="156"/>
        <end position="179"/>
    </location>
</feature>
<evidence type="ECO:0000256" key="4">
    <source>
        <dbReference type="ARBA" id="ARBA00022692"/>
    </source>
</evidence>
<feature type="transmembrane region" description="Helical" evidence="9">
    <location>
        <begin position="132"/>
        <end position="150"/>
    </location>
</feature>
<dbReference type="Pfam" id="PF00528">
    <property type="entry name" value="BPD_transp_1"/>
    <property type="match status" value="1"/>
</dbReference>
<organism evidence="11 12">
    <name type="scientific">Falsiroseomonas algicola</name>
    <dbReference type="NCBI Taxonomy" id="2716930"/>
    <lineage>
        <taxon>Bacteria</taxon>
        <taxon>Pseudomonadati</taxon>
        <taxon>Pseudomonadota</taxon>
        <taxon>Alphaproteobacteria</taxon>
        <taxon>Acetobacterales</taxon>
        <taxon>Roseomonadaceae</taxon>
        <taxon>Falsiroseomonas</taxon>
    </lineage>
</organism>